<dbReference type="FunFam" id="1.20.120.1770:FF:000007">
    <property type="entry name" value="Cytochrome b561 and DOMON domain-containing protein"/>
    <property type="match status" value="1"/>
</dbReference>
<name>A0A8X7Y3Q4_POPTO</name>
<comment type="function">
    <text evidence="11">May act as a catecholamine-responsive trans-membrane electron transporter.</text>
</comment>
<evidence type="ECO:0000256" key="1">
    <source>
        <dbReference type="ARBA" id="ARBA00001970"/>
    </source>
</evidence>
<evidence type="ECO:0000313" key="15">
    <source>
        <dbReference type="EMBL" id="KAG6743519.1"/>
    </source>
</evidence>
<proteinExistence type="predicted"/>
<evidence type="ECO:0008006" key="17">
    <source>
        <dbReference type="Google" id="ProtNLM"/>
    </source>
</evidence>
<feature type="transmembrane region" description="Helical" evidence="12">
    <location>
        <begin position="76"/>
        <end position="107"/>
    </location>
</feature>
<dbReference type="CDD" id="cd09629">
    <property type="entry name" value="DOMON_CIL1_like"/>
    <property type="match status" value="1"/>
</dbReference>
<evidence type="ECO:0000256" key="6">
    <source>
        <dbReference type="ARBA" id="ARBA00022723"/>
    </source>
</evidence>
<evidence type="ECO:0000256" key="5">
    <source>
        <dbReference type="ARBA" id="ARBA00022692"/>
    </source>
</evidence>
<dbReference type="CDD" id="cd08760">
    <property type="entry name" value="Cyt_b561_FRRS1_like"/>
    <property type="match status" value="1"/>
</dbReference>
<reference evidence="15" key="1">
    <citation type="journal article" date="2020" name="bioRxiv">
        <title>Hybrid origin of Populus tomentosa Carr. identified through genome sequencing and phylogenomic analysis.</title>
        <authorList>
            <person name="An X."/>
            <person name="Gao K."/>
            <person name="Chen Z."/>
            <person name="Li J."/>
            <person name="Yang X."/>
            <person name="Yang X."/>
            <person name="Zhou J."/>
            <person name="Guo T."/>
            <person name="Zhao T."/>
            <person name="Huang S."/>
            <person name="Miao D."/>
            <person name="Khan W.U."/>
            <person name="Rao P."/>
            <person name="Ye M."/>
            <person name="Lei B."/>
            <person name="Liao W."/>
            <person name="Wang J."/>
            <person name="Ji L."/>
            <person name="Li Y."/>
            <person name="Guo B."/>
            <person name="Mustafa N.S."/>
            <person name="Li S."/>
            <person name="Yun Q."/>
            <person name="Keller S.R."/>
            <person name="Mao J."/>
            <person name="Zhang R."/>
            <person name="Strauss S.H."/>
        </authorList>
    </citation>
    <scope>NUCLEOTIDE SEQUENCE</scope>
    <source>
        <strain evidence="15">GM15</strain>
        <tissue evidence="15">Leaf</tissue>
    </source>
</reference>
<keyword evidence="8" id="KW-0249">Electron transport</keyword>
<comment type="caution">
    <text evidence="15">The sequence shown here is derived from an EMBL/GenBank/DDBJ whole genome shotgun (WGS) entry which is preliminary data.</text>
</comment>
<feature type="transmembrane region" description="Helical" evidence="12">
    <location>
        <begin position="324"/>
        <end position="344"/>
    </location>
</feature>
<dbReference type="InterPro" id="IPR045265">
    <property type="entry name" value="AIR12_DOMON"/>
</dbReference>
<dbReference type="Pfam" id="PF03188">
    <property type="entry name" value="Cytochrom_B561"/>
    <property type="match status" value="1"/>
</dbReference>
<dbReference type="InterPro" id="IPR006593">
    <property type="entry name" value="Cyt_b561/ferric_Rdtase_TM"/>
</dbReference>
<keyword evidence="4" id="KW-0349">Heme</keyword>
<evidence type="ECO:0000256" key="4">
    <source>
        <dbReference type="ARBA" id="ARBA00022617"/>
    </source>
</evidence>
<dbReference type="PROSITE" id="PS50939">
    <property type="entry name" value="CYTOCHROME_B561"/>
    <property type="match status" value="1"/>
</dbReference>
<evidence type="ECO:0000256" key="12">
    <source>
        <dbReference type="SAM" id="Phobius"/>
    </source>
</evidence>
<gene>
    <name evidence="15" type="ORF">POTOM_052218</name>
</gene>
<evidence type="ECO:0000256" key="8">
    <source>
        <dbReference type="ARBA" id="ARBA00022982"/>
    </source>
</evidence>
<keyword evidence="16" id="KW-1185">Reference proteome</keyword>
<evidence type="ECO:0000256" key="10">
    <source>
        <dbReference type="ARBA" id="ARBA00023136"/>
    </source>
</evidence>
<evidence type="ECO:0000256" key="9">
    <source>
        <dbReference type="ARBA" id="ARBA00022989"/>
    </source>
</evidence>
<keyword evidence="7" id="KW-0732">Signal</keyword>
<keyword evidence="3" id="KW-0813">Transport</keyword>
<keyword evidence="4" id="KW-0408">Iron</keyword>
<dbReference type="GO" id="GO:0046872">
    <property type="term" value="F:metal ion binding"/>
    <property type="evidence" value="ECO:0007669"/>
    <property type="project" value="UniProtKB-KW"/>
</dbReference>
<keyword evidence="10 12" id="KW-0472">Membrane</keyword>
<dbReference type="PANTHER" id="PTHR23130">
    <property type="entry name" value="CYTOCHROME B561 AND DOMON DOMAIN-CONTAINING PROTEIN"/>
    <property type="match status" value="1"/>
</dbReference>
<dbReference type="Proteomes" id="UP000886885">
    <property type="component" value="Chromosome 16D"/>
</dbReference>
<dbReference type="EMBL" id="JAAWWB010000032">
    <property type="protein sequence ID" value="KAG6743519.1"/>
    <property type="molecule type" value="Genomic_DNA"/>
</dbReference>
<comment type="subcellular location">
    <subcellularLocation>
        <location evidence="2">Membrane</location>
        <topology evidence="2">Multi-pass membrane protein</topology>
    </subcellularLocation>
</comment>
<organism evidence="15 16">
    <name type="scientific">Populus tomentosa</name>
    <name type="common">Chinese white poplar</name>
    <dbReference type="NCBI Taxonomy" id="118781"/>
    <lineage>
        <taxon>Eukaryota</taxon>
        <taxon>Viridiplantae</taxon>
        <taxon>Streptophyta</taxon>
        <taxon>Embryophyta</taxon>
        <taxon>Tracheophyta</taxon>
        <taxon>Spermatophyta</taxon>
        <taxon>Magnoliopsida</taxon>
        <taxon>eudicotyledons</taxon>
        <taxon>Gunneridae</taxon>
        <taxon>Pentapetalae</taxon>
        <taxon>rosids</taxon>
        <taxon>fabids</taxon>
        <taxon>Malpighiales</taxon>
        <taxon>Salicaceae</taxon>
        <taxon>Saliceae</taxon>
        <taxon>Populus</taxon>
    </lineage>
</organism>
<evidence type="ECO:0000256" key="2">
    <source>
        <dbReference type="ARBA" id="ARBA00004141"/>
    </source>
</evidence>
<keyword evidence="6" id="KW-0479">Metal-binding</keyword>
<dbReference type="OrthoDB" id="2419613at2759"/>
<dbReference type="GO" id="GO:0016020">
    <property type="term" value="C:membrane"/>
    <property type="evidence" value="ECO:0007669"/>
    <property type="project" value="UniProtKB-SubCell"/>
</dbReference>
<sequence length="482" mass="53337">MVPQKLLDVFNSKYYEKRRLTLEERVEEVVEEFGSRYALKATNCGFLDQITELLISYVSSTWPAEWLDQEIERKQVLGFFGFGSSIATMAGMLELVLSLSVLMSMIFSTTAQSCKSYALSSNKTFRACNDLPYLNSYLHWNYDSSSNKLQVAYRHTGITSSRWVAWAINPTSTGMAGSQALVAYQQTDGTMRAYTSPISSYQTSLQEGKLSFDVSDLSATLANNEIIIFATIGLSNTSTTVNHVWQDGAVSGNATQVHATSGANVQSMGTLNLLSGESSSTGGNDRIRKRNIHGVLNAVSWGILMPIGALIARYLKAFKSADPAWFYLHVGCQSIAYIVGVAGWGTGLKLGSESTSIQYDAHRTIGIILFCLGTLQVFALLLRPKPDHKYRFYWNIYHHLVGYSVVILSIINIFKGFSILNPDKKWKNAYIGVIAALAFNAVWLEGYTWYLVVKRKRSEIAGKMPHGMNGSNGFGARQHQGV</sequence>
<evidence type="ECO:0000259" key="14">
    <source>
        <dbReference type="PROSITE" id="PS50939"/>
    </source>
</evidence>
<dbReference type="PROSITE" id="PS50836">
    <property type="entry name" value="DOMON"/>
    <property type="match status" value="1"/>
</dbReference>
<evidence type="ECO:0000256" key="11">
    <source>
        <dbReference type="ARBA" id="ARBA00053871"/>
    </source>
</evidence>
<dbReference type="AlphaFoldDB" id="A0A8X7Y3Q4"/>
<comment type="cofactor">
    <cofactor evidence="1">
        <name>heme b</name>
        <dbReference type="ChEBI" id="CHEBI:60344"/>
    </cofactor>
</comment>
<evidence type="ECO:0000313" key="16">
    <source>
        <dbReference type="Proteomes" id="UP000886885"/>
    </source>
</evidence>
<evidence type="ECO:0000259" key="13">
    <source>
        <dbReference type="PROSITE" id="PS50836"/>
    </source>
</evidence>
<dbReference type="SMART" id="SM00665">
    <property type="entry name" value="B561"/>
    <property type="match status" value="1"/>
</dbReference>
<feature type="transmembrane region" description="Helical" evidence="12">
    <location>
        <begin position="294"/>
        <end position="312"/>
    </location>
</feature>
<feature type="domain" description="DOMON" evidence="13">
    <location>
        <begin position="134"/>
        <end position="248"/>
    </location>
</feature>
<feature type="transmembrane region" description="Helical" evidence="12">
    <location>
        <begin position="394"/>
        <end position="417"/>
    </location>
</feature>
<feature type="domain" description="Cytochrome b561" evidence="14">
    <location>
        <begin position="254"/>
        <end position="453"/>
    </location>
</feature>
<feature type="transmembrane region" description="Helical" evidence="12">
    <location>
        <begin position="429"/>
        <end position="453"/>
    </location>
</feature>
<evidence type="ECO:0000256" key="7">
    <source>
        <dbReference type="ARBA" id="ARBA00022729"/>
    </source>
</evidence>
<dbReference type="PANTHER" id="PTHR23130:SF167">
    <property type="entry name" value="CYTOCHROME B561 AND DOMON DOMAIN-CONTAINING PROTEIN"/>
    <property type="match status" value="1"/>
</dbReference>
<feature type="transmembrane region" description="Helical" evidence="12">
    <location>
        <begin position="364"/>
        <end position="382"/>
    </location>
</feature>
<dbReference type="Pfam" id="PF04526">
    <property type="entry name" value="DUF568"/>
    <property type="match status" value="1"/>
</dbReference>
<accession>A0A8X7Y3Q4</accession>
<protein>
    <recommendedName>
        <fullName evidence="17">Cytochrome b561 and DOMON domain-containing protein</fullName>
    </recommendedName>
</protein>
<keyword evidence="5 12" id="KW-0812">Transmembrane</keyword>
<keyword evidence="9 12" id="KW-1133">Transmembrane helix</keyword>
<evidence type="ECO:0000256" key="3">
    <source>
        <dbReference type="ARBA" id="ARBA00022448"/>
    </source>
</evidence>
<dbReference type="InterPro" id="IPR005018">
    <property type="entry name" value="DOMON_domain"/>
</dbReference>